<dbReference type="EMBL" id="JBHTBS010000019">
    <property type="protein sequence ID" value="MFC7339545.1"/>
    <property type="molecule type" value="Genomic_DNA"/>
</dbReference>
<comment type="caution">
    <text evidence="2">The sequence shown here is derived from an EMBL/GenBank/DDBJ whole genome shotgun (WGS) entry which is preliminary data.</text>
</comment>
<dbReference type="Proteomes" id="UP001596472">
    <property type="component" value="Unassembled WGS sequence"/>
</dbReference>
<name>A0ABW2LDA8_9BACT</name>
<gene>
    <name evidence="2" type="ORF">ACFQY0_20305</name>
</gene>
<proteinExistence type="predicted"/>
<dbReference type="CDD" id="cd05400">
    <property type="entry name" value="NT_2-5OAS_ClassI-CCAase"/>
    <property type="match status" value="1"/>
</dbReference>
<protein>
    <submittedName>
        <fullName evidence="2">CBASS oligonucleotide cyclase</fullName>
    </submittedName>
</protein>
<dbReference type="InterPro" id="IPR006116">
    <property type="entry name" value="NT_2-5OAS_ClassI-CCAase"/>
</dbReference>
<dbReference type="SUPFAM" id="SSF81301">
    <property type="entry name" value="Nucleotidyltransferase"/>
    <property type="match status" value="1"/>
</dbReference>
<reference evidence="3" key="1">
    <citation type="journal article" date="2019" name="Int. J. Syst. Evol. Microbiol.">
        <title>The Global Catalogue of Microorganisms (GCM) 10K type strain sequencing project: providing services to taxonomists for standard genome sequencing and annotation.</title>
        <authorList>
            <consortium name="The Broad Institute Genomics Platform"/>
            <consortium name="The Broad Institute Genome Sequencing Center for Infectious Disease"/>
            <person name="Wu L."/>
            <person name="Ma J."/>
        </authorList>
    </citation>
    <scope>NUCLEOTIDE SEQUENCE [LARGE SCALE GENOMIC DNA]</scope>
    <source>
        <strain evidence="3">CGMCC 4.1467</strain>
    </source>
</reference>
<dbReference type="Gene3D" id="1.10.1410.10">
    <property type="match status" value="1"/>
</dbReference>
<organism evidence="2 3">
    <name type="scientific">Haloferula chungangensis</name>
    <dbReference type="NCBI Taxonomy" id="1048331"/>
    <lineage>
        <taxon>Bacteria</taxon>
        <taxon>Pseudomonadati</taxon>
        <taxon>Verrucomicrobiota</taxon>
        <taxon>Verrucomicrobiia</taxon>
        <taxon>Verrucomicrobiales</taxon>
        <taxon>Verrucomicrobiaceae</taxon>
        <taxon>Haloferula</taxon>
    </lineage>
</organism>
<keyword evidence="1" id="KW-0051">Antiviral defense</keyword>
<dbReference type="InterPro" id="IPR053445">
    <property type="entry name" value="CBASS_cN_synthase"/>
</dbReference>
<sequence>MSTLFDFSTPEVTHDHVQDFADAKVNLPTDTAKVYRAQVRTLRDRLETYLGESPDFGLKKMLLSGSLAKRTALKTLNDIDVAVYVASDQAPHKLGELLTWLADRLRKTYHQIAPENIYIDEPCVVISFKGTGLDVEITPILYDGDPDWRGYLWTRYGQDRVLTSIPMHLDFIKRRKDANPGTFAQVVRILKWWAKQRRADTSGFELKSFMIELIMAKVADGGANLDDHYAGLESFFLYIQRTALRERIAFADNYALSGLPARGPSPVEILDPVTSDNNVAATLTDGNRQTIVNSAIEALDILSWAKSCQTKQDAVTAWKDLMGPTFNA</sequence>
<dbReference type="InterPro" id="IPR043519">
    <property type="entry name" value="NT_sf"/>
</dbReference>
<evidence type="ECO:0000313" key="2">
    <source>
        <dbReference type="EMBL" id="MFC7339545.1"/>
    </source>
</evidence>
<dbReference type="Gene3D" id="3.30.460.10">
    <property type="entry name" value="Beta Polymerase, domain 2"/>
    <property type="match status" value="1"/>
</dbReference>
<evidence type="ECO:0000313" key="3">
    <source>
        <dbReference type="Proteomes" id="UP001596472"/>
    </source>
</evidence>
<keyword evidence="3" id="KW-1185">Reference proteome</keyword>
<dbReference type="SUPFAM" id="SSF81631">
    <property type="entry name" value="PAP/OAS1 substrate-binding domain"/>
    <property type="match status" value="1"/>
</dbReference>
<dbReference type="NCBIfam" id="NF041116">
    <property type="entry name" value="CBASS_cyclase_a"/>
    <property type="match status" value="1"/>
</dbReference>
<evidence type="ECO:0000256" key="1">
    <source>
        <dbReference type="ARBA" id="ARBA00023118"/>
    </source>
</evidence>
<dbReference type="RefSeq" id="WP_379716563.1">
    <property type="nucleotide sequence ID" value="NZ_JBHTBS010000019.1"/>
</dbReference>
<accession>A0ABW2LDA8</accession>
<dbReference type="Pfam" id="PF18144">
    <property type="entry name" value="SMODS"/>
    <property type="match status" value="1"/>
</dbReference>